<feature type="domain" description="Coenzyme Q-binding protein COQ10 START" evidence="2">
    <location>
        <begin position="22"/>
        <end position="138"/>
    </location>
</feature>
<name>A0A9X2FAI5_9BACT</name>
<dbReference type="SUPFAM" id="SSF55961">
    <property type="entry name" value="Bet v1-like"/>
    <property type="match status" value="1"/>
</dbReference>
<dbReference type="InterPro" id="IPR005031">
    <property type="entry name" value="COQ10_START"/>
</dbReference>
<dbReference type="AlphaFoldDB" id="A0A9X2FAI5"/>
<dbReference type="Gene3D" id="3.30.530.20">
    <property type="match status" value="1"/>
</dbReference>
<dbReference type="InterPro" id="IPR023393">
    <property type="entry name" value="START-like_dom_sf"/>
</dbReference>
<dbReference type="RefSeq" id="WP_252853077.1">
    <property type="nucleotide sequence ID" value="NZ_JAMXLR010000048.1"/>
</dbReference>
<proteinExistence type="inferred from homology"/>
<evidence type="ECO:0000313" key="3">
    <source>
        <dbReference type="EMBL" id="MCO6044964.1"/>
    </source>
</evidence>
<organism evidence="3 4">
    <name type="scientific">Aeoliella straminimaris</name>
    <dbReference type="NCBI Taxonomy" id="2954799"/>
    <lineage>
        <taxon>Bacteria</taxon>
        <taxon>Pseudomonadati</taxon>
        <taxon>Planctomycetota</taxon>
        <taxon>Planctomycetia</taxon>
        <taxon>Pirellulales</taxon>
        <taxon>Lacipirellulaceae</taxon>
        <taxon>Aeoliella</taxon>
    </lineage>
</organism>
<dbReference type="Proteomes" id="UP001155241">
    <property type="component" value="Unassembled WGS sequence"/>
</dbReference>
<evidence type="ECO:0000313" key="4">
    <source>
        <dbReference type="Proteomes" id="UP001155241"/>
    </source>
</evidence>
<reference evidence="3" key="1">
    <citation type="submission" date="2022-06" db="EMBL/GenBank/DDBJ databases">
        <title>Aeoliella straminimaris, a novel planctomycete from sediments.</title>
        <authorList>
            <person name="Vitorino I.R."/>
            <person name="Lage O.M."/>
        </authorList>
    </citation>
    <scope>NUCLEOTIDE SEQUENCE</scope>
    <source>
        <strain evidence="3">ICT_H6.2</strain>
    </source>
</reference>
<sequence>MITIRTDPTNRGGYVLETETVVARPLEEVFAFFADAMNLERITPPWLQFQVVTPGPFDMHAGTLIDYRLKIHHVPVRWRTEIAAWEPPYRFVDTQLRGPYRHWRHEHQFEAVEGGTLCRDVVRYGVPGGALIHRLLVRRDVQQIFTYRERALHEQLAPQQALQSA</sequence>
<dbReference type="EMBL" id="JAMXLR010000048">
    <property type="protein sequence ID" value="MCO6044964.1"/>
    <property type="molecule type" value="Genomic_DNA"/>
</dbReference>
<comment type="similarity">
    <text evidence="1">Belongs to the ribosome association toxin RatA family.</text>
</comment>
<protein>
    <submittedName>
        <fullName evidence="3">SRPBCC family protein</fullName>
    </submittedName>
</protein>
<gene>
    <name evidence="3" type="ORF">NG895_13725</name>
</gene>
<dbReference type="Pfam" id="PF03364">
    <property type="entry name" value="Polyketide_cyc"/>
    <property type="match status" value="1"/>
</dbReference>
<accession>A0A9X2FAI5</accession>
<comment type="caution">
    <text evidence="3">The sequence shown here is derived from an EMBL/GenBank/DDBJ whole genome shotgun (WGS) entry which is preliminary data.</text>
</comment>
<evidence type="ECO:0000256" key="1">
    <source>
        <dbReference type="ARBA" id="ARBA00008918"/>
    </source>
</evidence>
<evidence type="ECO:0000259" key="2">
    <source>
        <dbReference type="Pfam" id="PF03364"/>
    </source>
</evidence>
<dbReference type="CDD" id="cd07820">
    <property type="entry name" value="SRPBCC_3"/>
    <property type="match status" value="1"/>
</dbReference>
<keyword evidence="4" id="KW-1185">Reference proteome</keyword>